<keyword evidence="2" id="KW-1185">Reference proteome</keyword>
<comment type="caution">
    <text evidence="1">The sequence shown here is derived from an EMBL/GenBank/DDBJ whole genome shotgun (WGS) entry which is preliminary data.</text>
</comment>
<proteinExistence type="predicted"/>
<gene>
    <name evidence="1" type="ORF">ACFO0A_14750</name>
</gene>
<evidence type="ECO:0000313" key="2">
    <source>
        <dbReference type="Proteomes" id="UP001595828"/>
    </source>
</evidence>
<organism evidence="1 2">
    <name type="scientific">Novosphingobium tardum</name>
    <dbReference type="NCBI Taxonomy" id="1538021"/>
    <lineage>
        <taxon>Bacteria</taxon>
        <taxon>Pseudomonadati</taxon>
        <taxon>Pseudomonadota</taxon>
        <taxon>Alphaproteobacteria</taxon>
        <taxon>Sphingomonadales</taxon>
        <taxon>Sphingomonadaceae</taxon>
        <taxon>Novosphingobium</taxon>
    </lineage>
</organism>
<dbReference type="EMBL" id="JBHSDR010000008">
    <property type="protein sequence ID" value="MFC4296314.1"/>
    <property type="molecule type" value="Genomic_DNA"/>
</dbReference>
<reference evidence="2" key="1">
    <citation type="journal article" date="2019" name="Int. J. Syst. Evol. Microbiol.">
        <title>The Global Catalogue of Microorganisms (GCM) 10K type strain sequencing project: providing services to taxonomists for standard genome sequencing and annotation.</title>
        <authorList>
            <consortium name="The Broad Institute Genomics Platform"/>
            <consortium name="The Broad Institute Genome Sequencing Center for Infectious Disease"/>
            <person name="Wu L."/>
            <person name="Ma J."/>
        </authorList>
    </citation>
    <scope>NUCLEOTIDE SEQUENCE [LARGE SCALE GENOMIC DNA]</scope>
    <source>
        <strain evidence="2">CGMCC 1.12989</strain>
    </source>
</reference>
<dbReference type="RefSeq" id="WP_379539871.1">
    <property type="nucleotide sequence ID" value="NZ_JBHSDR010000008.1"/>
</dbReference>
<sequence>MALVAVIILVPLLAAVMGYVGGGPAAILQARPPAADLTVITPPTLRSGNLFETKVIATPRNQVGDLTVAIEEPLLRRVSIDTVTPEAESAGFEDGSFEFSFGPAQPGKPVEVKFDGQIQPWGWRTLHGEIMLLDGKTKLAAVPVTVRVLP</sequence>
<name>A0ABV8RTZ4_9SPHN</name>
<accession>A0ABV8RTZ4</accession>
<protein>
    <submittedName>
        <fullName evidence="1">Uncharacterized protein</fullName>
    </submittedName>
</protein>
<dbReference type="Proteomes" id="UP001595828">
    <property type="component" value="Unassembled WGS sequence"/>
</dbReference>
<evidence type="ECO:0000313" key="1">
    <source>
        <dbReference type="EMBL" id="MFC4296314.1"/>
    </source>
</evidence>